<gene>
    <name evidence="1" type="ORF">SAMN05216234_11312</name>
</gene>
<dbReference type="EMBL" id="FOXB01000013">
    <property type="protein sequence ID" value="SFP27663.1"/>
    <property type="molecule type" value="Genomic_DNA"/>
</dbReference>
<dbReference type="RefSeq" id="WP_092912059.1">
    <property type="nucleotide sequence ID" value="NZ_CP136592.1"/>
</dbReference>
<dbReference type="OrthoDB" id="9151105at2"/>
<sequence>MNIEDKIVEKINSIEDVKKDFHKLWINKDSFKKHIEKRLKLSHIKDKDDYIFKTIDCVINADEYILAIHKDSWNNLCYNKNNNWAVIFNENGEIMTSYKVEPDKKGFEELHKEVGGKIEKGEVDERVREAFKRLRERYKSLGK</sequence>
<organism evidence="1 2">
    <name type="scientific">Hydrogenimonas thermophila</name>
    <dbReference type="NCBI Taxonomy" id="223786"/>
    <lineage>
        <taxon>Bacteria</taxon>
        <taxon>Pseudomonadati</taxon>
        <taxon>Campylobacterota</taxon>
        <taxon>Epsilonproteobacteria</taxon>
        <taxon>Campylobacterales</taxon>
        <taxon>Hydrogenimonadaceae</taxon>
        <taxon>Hydrogenimonas</taxon>
    </lineage>
</organism>
<keyword evidence="2" id="KW-1185">Reference proteome</keyword>
<evidence type="ECO:0000313" key="2">
    <source>
        <dbReference type="Proteomes" id="UP000199227"/>
    </source>
</evidence>
<reference evidence="1 2" key="1">
    <citation type="submission" date="2016-10" db="EMBL/GenBank/DDBJ databases">
        <authorList>
            <person name="de Groot N.N."/>
        </authorList>
    </citation>
    <scope>NUCLEOTIDE SEQUENCE [LARGE SCALE GENOMIC DNA]</scope>
    <source>
        <strain evidence="1 2">EP1-55-1</strain>
    </source>
</reference>
<dbReference type="Proteomes" id="UP000199227">
    <property type="component" value="Unassembled WGS sequence"/>
</dbReference>
<name>A0A1I5P0Y5_9BACT</name>
<dbReference type="AlphaFoldDB" id="A0A1I5P0Y5"/>
<dbReference type="STRING" id="223786.SAMN05216234_11312"/>
<proteinExistence type="predicted"/>
<protein>
    <submittedName>
        <fullName evidence="1">Uncharacterized protein</fullName>
    </submittedName>
</protein>
<evidence type="ECO:0000313" key="1">
    <source>
        <dbReference type="EMBL" id="SFP27663.1"/>
    </source>
</evidence>
<accession>A0A1I5P0Y5</accession>